<feature type="region of interest" description="Disordered" evidence="1">
    <location>
        <begin position="1"/>
        <end position="58"/>
    </location>
</feature>
<accession>A0A9W6F326</accession>
<dbReference type="Proteomes" id="UP001165080">
    <property type="component" value="Unassembled WGS sequence"/>
</dbReference>
<gene>
    <name evidence="2" type="primary">PLESTB004439</name>
    <name evidence="2" type="ORF">PLESTB_000813200</name>
</gene>
<feature type="compositionally biased region" description="Basic and acidic residues" evidence="1">
    <location>
        <begin position="1"/>
        <end position="10"/>
    </location>
</feature>
<comment type="caution">
    <text evidence="2">The sequence shown here is derived from an EMBL/GenBank/DDBJ whole genome shotgun (WGS) entry which is preliminary data.</text>
</comment>
<protein>
    <submittedName>
        <fullName evidence="2">Uncharacterized protein</fullName>
    </submittedName>
</protein>
<dbReference type="EMBL" id="BRXU01000009">
    <property type="protein sequence ID" value="GLC54000.1"/>
    <property type="molecule type" value="Genomic_DNA"/>
</dbReference>
<dbReference type="AlphaFoldDB" id="A0A9W6F326"/>
<evidence type="ECO:0000313" key="3">
    <source>
        <dbReference type="Proteomes" id="UP001165080"/>
    </source>
</evidence>
<name>A0A9W6F326_9CHLO</name>
<evidence type="ECO:0000313" key="2">
    <source>
        <dbReference type="EMBL" id="GLC54000.1"/>
    </source>
</evidence>
<sequence>MGWERDDTAPRRPTIASTTTTCKCRQPEANTDGRNHGPVANMNKPGSSSSSSTHDQYGNSFTAMLRRSTPLFFATHLSSPPFLLLPGQSTLPCHFHMLLLLLLLIRLDPA</sequence>
<keyword evidence="3" id="KW-1185">Reference proteome</keyword>
<proteinExistence type="predicted"/>
<evidence type="ECO:0000256" key="1">
    <source>
        <dbReference type="SAM" id="MobiDB-lite"/>
    </source>
</evidence>
<organism evidence="2 3">
    <name type="scientific">Pleodorina starrii</name>
    <dbReference type="NCBI Taxonomy" id="330485"/>
    <lineage>
        <taxon>Eukaryota</taxon>
        <taxon>Viridiplantae</taxon>
        <taxon>Chlorophyta</taxon>
        <taxon>core chlorophytes</taxon>
        <taxon>Chlorophyceae</taxon>
        <taxon>CS clade</taxon>
        <taxon>Chlamydomonadales</taxon>
        <taxon>Volvocaceae</taxon>
        <taxon>Pleodorina</taxon>
    </lineage>
</organism>
<reference evidence="2 3" key="1">
    <citation type="journal article" date="2023" name="Commun. Biol.">
        <title>Reorganization of the ancestral sex-determining regions during the evolution of trioecy in Pleodorina starrii.</title>
        <authorList>
            <person name="Takahashi K."/>
            <person name="Suzuki S."/>
            <person name="Kawai-Toyooka H."/>
            <person name="Yamamoto K."/>
            <person name="Hamaji T."/>
            <person name="Ootsuki R."/>
            <person name="Yamaguchi H."/>
            <person name="Kawachi M."/>
            <person name="Higashiyama T."/>
            <person name="Nozaki H."/>
        </authorList>
    </citation>
    <scope>NUCLEOTIDE SEQUENCE [LARGE SCALE GENOMIC DNA]</scope>
    <source>
        <strain evidence="2 3">NIES-4479</strain>
    </source>
</reference>